<dbReference type="Pfam" id="PF17800">
    <property type="entry name" value="NPL"/>
    <property type="match status" value="1"/>
</dbReference>
<feature type="compositionally biased region" description="Acidic residues" evidence="6">
    <location>
        <begin position="110"/>
        <end position="130"/>
    </location>
</feature>
<dbReference type="PANTHER" id="PTHR43811">
    <property type="entry name" value="FKBP-TYPE PEPTIDYL-PROLYL CIS-TRANS ISOMERASE FKPA"/>
    <property type="match status" value="1"/>
</dbReference>
<comment type="similarity">
    <text evidence="4">Belongs to the FKBP-type PPIase family.</text>
</comment>
<evidence type="ECO:0000256" key="4">
    <source>
        <dbReference type="PIRNR" id="PIRNR001473"/>
    </source>
</evidence>
<evidence type="ECO:0000256" key="3">
    <source>
        <dbReference type="ARBA" id="ARBA00023235"/>
    </source>
</evidence>
<dbReference type="GO" id="GO:0005730">
    <property type="term" value="C:nucleolus"/>
    <property type="evidence" value="ECO:0007669"/>
    <property type="project" value="TreeGrafter"/>
</dbReference>
<dbReference type="EC" id="5.2.1.8" evidence="4"/>
<feature type="region of interest" description="Disordered" evidence="6">
    <location>
        <begin position="104"/>
        <end position="141"/>
    </location>
</feature>
<dbReference type="Gene3D" id="2.60.120.340">
    <property type="entry name" value="Nucleoplasmin core domain"/>
    <property type="match status" value="1"/>
</dbReference>
<evidence type="ECO:0000256" key="5">
    <source>
        <dbReference type="PROSITE-ProRule" id="PRU00277"/>
    </source>
</evidence>
<evidence type="ECO:0000256" key="1">
    <source>
        <dbReference type="ARBA" id="ARBA00000971"/>
    </source>
</evidence>
<evidence type="ECO:0000313" key="7">
    <source>
        <dbReference type="EnsemblMetazoa" id="AATE007326-PA.1"/>
    </source>
</evidence>
<evidence type="ECO:0000256" key="2">
    <source>
        <dbReference type="ARBA" id="ARBA00023110"/>
    </source>
</evidence>
<dbReference type="PIRSF" id="PIRSF001473">
    <property type="entry name" value="FK506-bp_FPR3"/>
    <property type="match status" value="1"/>
</dbReference>
<dbReference type="PANTHER" id="PTHR43811:SF19">
    <property type="entry name" value="39 KDA FK506-BINDING NUCLEAR PROTEIN"/>
    <property type="match status" value="1"/>
</dbReference>
<dbReference type="GO" id="GO:0003755">
    <property type="term" value="F:peptidyl-prolyl cis-trans isomerase activity"/>
    <property type="evidence" value="ECO:0007669"/>
    <property type="project" value="UniProtKB-KW"/>
</dbReference>
<proteinExistence type="inferred from homology"/>
<sequence length="400" mass="43590">LTLDSFIGVTSNSNKRHNMFWGLILKQGKKYSKVVEQDFHLTHAALDLSASSGDVQVMLTSDDITYLLCTLNKSMAQVHLDHQFAAGDEISFATKGQGVVHLSGSVLPDEFGDMDGDEEDEEDDEMEMEANGDSKARSAKQAAKIKVAKEIASGKVPAEESDEDDATFTESMVEEALPNGDEEGDDDDDDDDEDDDDDDEEEDGDDDEMDDDDDDDDDDEEDDDEEDDDDEEEDEEKQKQQKKAAGKPNKQQGKESAKPVAANDSKGSLNGNASAKEAPKKQEQQKGATRTLQDGLIVEDLKVGTGTEAKPGKKVAVYYEGRLKANNKVFDSTNKGAGLKFNLGRGEVIKGWDLGVAGMKVGGKRRLVIPHKLAYGNKGSPPVIPPCSTLVFEVELKKVF</sequence>
<protein>
    <recommendedName>
        <fullName evidence="4">FK506-binding protein</fullName>
        <ecNumber evidence="4">5.2.1.8</ecNumber>
    </recommendedName>
</protein>
<organism evidence="7">
    <name type="scientific">Anopheles atroparvus</name>
    <name type="common">European mosquito</name>
    <dbReference type="NCBI Taxonomy" id="41427"/>
    <lineage>
        <taxon>Eukaryota</taxon>
        <taxon>Metazoa</taxon>
        <taxon>Ecdysozoa</taxon>
        <taxon>Arthropoda</taxon>
        <taxon>Hexapoda</taxon>
        <taxon>Insecta</taxon>
        <taxon>Pterygota</taxon>
        <taxon>Neoptera</taxon>
        <taxon>Endopterygota</taxon>
        <taxon>Diptera</taxon>
        <taxon>Nematocera</taxon>
        <taxon>Culicoidea</taxon>
        <taxon>Culicidae</taxon>
        <taxon>Anophelinae</taxon>
        <taxon>Anopheles</taxon>
    </lineage>
</organism>
<evidence type="ECO:0000256" key="6">
    <source>
        <dbReference type="SAM" id="MobiDB-lite"/>
    </source>
</evidence>
<dbReference type="Gene3D" id="3.10.50.40">
    <property type="match status" value="1"/>
</dbReference>
<dbReference type="SUPFAM" id="SSF54534">
    <property type="entry name" value="FKBP-like"/>
    <property type="match status" value="1"/>
</dbReference>
<keyword evidence="3 4" id="KW-0413">Isomerase</keyword>
<dbReference type="InterPro" id="IPR046357">
    <property type="entry name" value="PPIase_dom_sf"/>
</dbReference>
<feature type="compositionally biased region" description="Acidic residues" evidence="6">
    <location>
        <begin position="180"/>
        <end position="235"/>
    </location>
</feature>
<dbReference type="AlphaFoldDB" id="A0A182IXD6"/>
<keyword evidence="2 4" id="KW-0697">Rotamase</keyword>
<dbReference type="STRING" id="41427.A0A182IXD6"/>
<reference evidence="7" key="1">
    <citation type="submission" date="2022-08" db="UniProtKB">
        <authorList>
            <consortium name="EnsemblMetazoa"/>
        </authorList>
    </citation>
    <scope>IDENTIFICATION</scope>
    <source>
        <strain evidence="7">EBRO</strain>
    </source>
</reference>
<accession>A0A182IXD6</accession>
<dbReference type="EnsemblMetazoa" id="AATE007326-RA">
    <property type="protein sequence ID" value="AATE007326-PA.1"/>
    <property type="gene ID" value="AATE007326"/>
</dbReference>
<dbReference type="FunFam" id="3.10.50.40:FF:000006">
    <property type="entry name" value="Peptidyl-prolyl cis-trans isomerase"/>
    <property type="match status" value="1"/>
</dbReference>
<feature type="region of interest" description="Disordered" evidence="6">
    <location>
        <begin position="153"/>
        <end position="292"/>
    </location>
</feature>
<dbReference type="Pfam" id="PF00254">
    <property type="entry name" value="FKBP_C"/>
    <property type="match status" value="1"/>
</dbReference>
<comment type="catalytic activity">
    <reaction evidence="1 4 5">
        <text>[protein]-peptidylproline (omega=180) = [protein]-peptidylproline (omega=0)</text>
        <dbReference type="Rhea" id="RHEA:16237"/>
        <dbReference type="Rhea" id="RHEA-COMP:10747"/>
        <dbReference type="Rhea" id="RHEA-COMP:10748"/>
        <dbReference type="ChEBI" id="CHEBI:83833"/>
        <dbReference type="ChEBI" id="CHEBI:83834"/>
        <dbReference type="EC" id="5.2.1.8"/>
    </reaction>
</comment>
<dbReference type="InterPro" id="IPR041232">
    <property type="entry name" value="NPL"/>
</dbReference>
<name>A0A182IXD6_ANOAO</name>
<dbReference type="PROSITE" id="PS50059">
    <property type="entry name" value="FKBP_PPIASE"/>
    <property type="match status" value="1"/>
</dbReference>
<dbReference type="GO" id="GO:0000785">
    <property type="term" value="C:chromatin"/>
    <property type="evidence" value="ECO:0007669"/>
    <property type="project" value="TreeGrafter"/>
</dbReference>
<dbReference type="InterPro" id="IPR001179">
    <property type="entry name" value="PPIase_FKBP_dom"/>
</dbReference>
<dbReference type="VEuPathDB" id="VectorBase:AATE007326"/>
<dbReference type="InterPro" id="IPR023566">
    <property type="entry name" value="PPIase_Fpr3/Fpr4-like"/>
</dbReference>